<name>A0ABY4GH82_9BACI</name>
<evidence type="ECO:0008006" key="3">
    <source>
        <dbReference type="Google" id="ProtNLM"/>
    </source>
</evidence>
<evidence type="ECO:0000313" key="2">
    <source>
        <dbReference type="Proteomes" id="UP000831537"/>
    </source>
</evidence>
<dbReference type="Proteomes" id="UP000831537">
    <property type="component" value="Chromosome"/>
</dbReference>
<dbReference type="EMBL" id="CP095071">
    <property type="protein sequence ID" value="UOQ83599.1"/>
    <property type="molecule type" value="Genomic_DNA"/>
</dbReference>
<protein>
    <recommendedName>
        <fullName evidence="3">Lipoprotein</fullName>
    </recommendedName>
</protein>
<dbReference type="PROSITE" id="PS51257">
    <property type="entry name" value="PROKAR_LIPOPROTEIN"/>
    <property type="match status" value="1"/>
</dbReference>
<organism evidence="1 2">
    <name type="scientific">Gracilibacillus salinarum</name>
    <dbReference type="NCBI Taxonomy" id="2932255"/>
    <lineage>
        <taxon>Bacteria</taxon>
        <taxon>Bacillati</taxon>
        <taxon>Bacillota</taxon>
        <taxon>Bacilli</taxon>
        <taxon>Bacillales</taxon>
        <taxon>Bacillaceae</taxon>
        <taxon>Gracilibacillus</taxon>
    </lineage>
</organism>
<evidence type="ECO:0000313" key="1">
    <source>
        <dbReference type="EMBL" id="UOQ83599.1"/>
    </source>
</evidence>
<dbReference type="RefSeq" id="WP_244740610.1">
    <property type="nucleotide sequence ID" value="NZ_CP095071.1"/>
</dbReference>
<gene>
    <name evidence="1" type="ORF">MUN87_12620</name>
</gene>
<keyword evidence="2" id="KW-1185">Reference proteome</keyword>
<reference evidence="1 2" key="1">
    <citation type="submission" date="2022-04" db="EMBL/GenBank/DDBJ databases">
        <title>Gracilibacillus sp. isolated from saltern.</title>
        <authorList>
            <person name="Won M."/>
            <person name="Lee C.-M."/>
            <person name="Woen H.-Y."/>
            <person name="Kwon S.-W."/>
        </authorList>
    </citation>
    <scope>NUCLEOTIDE SEQUENCE [LARGE SCALE GENOMIC DNA]</scope>
    <source>
        <strain evidence="1 2">SSPM10-3</strain>
    </source>
</reference>
<proteinExistence type="predicted"/>
<accession>A0ABY4GH82</accession>
<sequence>MKKTLIILISITFLTIGCSNNELNKQYSDSDVKFLSSKSDVLNRSEKLELLNQSDQMATSSVPFTVAKAFFPDDEFVNKITIQKGESFTYLKVPNGRNSITGEIVVENAKNEDIELQVIFMQGNNSVKVRPKEAVEWSRSLNFQVPSKTSISLNVEITIDKESFQEFSFIPIEKVPSDQKLGNETITNSRFFLQLDDVTIKNKSLEEQSFKLNDNEINSLKNLLPTPTWFDENKNDIKFISDKGEFFSKRPVKGIKLDAIPYSTKVDILLFDEYGNSSLIKENVSVEKNKENYISISDKVINDMYAQDMRQYIMVTNNREENILADIRALIQKQKPFPTSYQGILELHPLKN</sequence>